<evidence type="ECO:0000256" key="2">
    <source>
        <dbReference type="ARBA" id="ARBA00004323"/>
    </source>
</evidence>
<dbReference type="Pfam" id="PF03071">
    <property type="entry name" value="GNT-I"/>
    <property type="match status" value="1"/>
</dbReference>
<evidence type="ECO:0000256" key="11">
    <source>
        <dbReference type="ARBA" id="ARBA00023034"/>
    </source>
</evidence>
<keyword evidence="11" id="KW-0333">Golgi apparatus</keyword>
<accession>A0AAV2RQH4</accession>
<evidence type="ECO:0000256" key="9">
    <source>
        <dbReference type="ARBA" id="ARBA00022968"/>
    </source>
</evidence>
<dbReference type="GO" id="GO:0000139">
    <property type="term" value="C:Golgi membrane"/>
    <property type="evidence" value="ECO:0007669"/>
    <property type="project" value="UniProtKB-SubCell"/>
</dbReference>
<evidence type="ECO:0000256" key="5">
    <source>
        <dbReference type="ARBA" id="ARBA00022676"/>
    </source>
</evidence>
<comment type="caution">
    <text evidence="14">The sequence shown here is derived from an EMBL/GenBank/DDBJ whole genome shotgun (WGS) entry which is preliminary data.</text>
</comment>
<dbReference type="GO" id="GO:0046872">
    <property type="term" value="F:metal ion binding"/>
    <property type="evidence" value="ECO:0007669"/>
    <property type="project" value="UniProtKB-KW"/>
</dbReference>
<organism evidence="14 15">
    <name type="scientific">Meganyctiphanes norvegica</name>
    <name type="common">Northern krill</name>
    <name type="synonym">Thysanopoda norvegica</name>
    <dbReference type="NCBI Taxonomy" id="48144"/>
    <lineage>
        <taxon>Eukaryota</taxon>
        <taxon>Metazoa</taxon>
        <taxon>Ecdysozoa</taxon>
        <taxon>Arthropoda</taxon>
        <taxon>Crustacea</taxon>
        <taxon>Multicrustacea</taxon>
        <taxon>Malacostraca</taxon>
        <taxon>Eumalacostraca</taxon>
        <taxon>Eucarida</taxon>
        <taxon>Euphausiacea</taxon>
        <taxon>Euphausiidae</taxon>
        <taxon>Meganyctiphanes</taxon>
    </lineage>
</organism>
<keyword evidence="15" id="KW-1185">Reference proteome</keyword>
<keyword evidence="8" id="KW-0479">Metal-binding</keyword>
<reference evidence="14 15" key="1">
    <citation type="submission" date="2024-05" db="EMBL/GenBank/DDBJ databases">
        <authorList>
            <person name="Wallberg A."/>
        </authorList>
    </citation>
    <scope>NUCLEOTIDE SEQUENCE [LARGE SCALE GENOMIC DNA]</scope>
</reference>
<dbReference type="InterPro" id="IPR052463">
    <property type="entry name" value="O-linked_mannose_GnT"/>
</dbReference>
<comment type="pathway">
    <text evidence="3">Protein modification; protein glycosylation.</text>
</comment>
<evidence type="ECO:0000256" key="12">
    <source>
        <dbReference type="ARBA" id="ARBA00023136"/>
    </source>
</evidence>
<evidence type="ECO:0000256" key="6">
    <source>
        <dbReference type="ARBA" id="ARBA00022679"/>
    </source>
</evidence>
<dbReference type="GO" id="GO:0047223">
    <property type="term" value="F:beta-1,3-galactosyl-O-glycosyl-glycoprotein beta-1,3-N-acetylglucosaminyltransferase activity"/>
    <property type="evidence" value="ECO:0007669"/>
    <property type="project" value="TreeGrafter"/>
</dbReference>
<evidence type="ECO:0000256" key="13">
    <source>
        <dbReference type="ARBA" id="ARBA00023211"/>
    </source>
</evidence>
<keyword evidence="5" id="KW-0328">Glycosyltransferase</keyword>
<keyword evidence="9" id="KW-0735">Signal-anchor</keyword>
<evidence type="ECO:0000256" key="8">
    <source>
        <dbReference type="ARBA" id="ARBA00022723"/>
    </source>
</evidence>
<evidence type="ECO:0000256" key="7">
    <source>
        <dbReference type="ARBA" id="ARBA00022692"/>
    </source>
</evidence>
<evidence type="ECO:0008006" key="16">
    <source>
        <dbReference type="Google" id="ProtNLM"/>
    </source>
</evidence>
<evidence type="ECO:0000313" key="15">
    <source>
        <dbReference type="Proteomes" id="UP001497623"/>
    </source>
</evidence>
<dbReference type="InterPro" id="IPR029044">
    <property type="entry name" value="Nucleotide-diphossugar_trans"/>
</dbReference>
<evidence type="ECO:0000256" key="1">
    <source>
        <dbReference type="ARBA" id="ARBA00001936"/>
    </source>
</evidence>
<feature type="non-terminal residue" evidence="14">
    <location>
        <position position="747"/>
    </location>
</feature>
<proteinExistence type="inferred from homology"/>
<dbReference type="EMBL" id="CAXKWB010028940">
    <property type="protein sequence ID" value="CAL4134766.1"/>
    <property type="molecule type" value="Genomic_DNA"/>
</dbReference>
<keyword evidence="7" id="KW-0812">Transmembrane</keyword>
<comment type="similarity">
    <text evidence="4">Belongs to the glycosyltransferase 13 family.</text>
</comment>
<name>A0AAV2RQH4_MEGNR</name>
<comment type="subcellular location">
    <subcellularLocation>
        <location evidence="2">Golgi apparatus membrane</location>
        <topology evidence="2">Single-pass type II membrane protein</topology>
    </subcellularLocation>
</comment>
<gene>
    <name evidence="14" type="ORF">MNOR_LOCUS27472</name>
</gene>
<comment type="cofactor">
    <cofactor evidence="1">
        <name>Mn(2+)</name>
        <dbReference type="ChEBI" id="CHEBI:29035"/>
    </cofactor>
</comment>
<keyword evidence="13" id="KW-0464">Manganese</keyword>
<keyword evidence="12" id="KW-0472">Membrane</keyword>
<keyword evidence="6" id="KW-0808">Transferase</keyword>
<evidence type="ECO:0000256" key="10">
    <source>
        <dbReference type="ARBA" id="ARBA00022989"/>
    </source>
</evidence>
<evidence type="ECO:0000313" key="14">
    <source>
        <dbReference type="EMBL" id="CAL4134766.1"/>
    </source>
</evidence>
<protein>
    <recommendedName>
        <fullName evidence="16">Protein O-linked-mannose beta-1,2-N-acetylglucosaminyltransferase 1</fullName>
    </recommendedName>
</protein>
<dbReference type="InterPro" id="IPR004139">
    <property type="entry name" value="Glyco_trans_13"/>
</dbReference>
<keyword evidence="10" id="KW-1133">Transmembrane helix</keyword>
<dbReference type="PANTHER" id="PTHR46396:SF2">
    <property type="entry name" value="ILEI_PANDER DOMAIN-CONTAINING PROTEIN"/>
    <property type="match status" value="1"/>
</dbReference>
<dbReference type="AlphaFoldDB" id="A0AAV2RQH4"/>
<dbReference type="GO" id="GO:0016266">
    <property type="term" value="P:protein O-linked glycosylation via N-acetyl-galactosamine"/>
    <property type="evidence" value="ECO:0007669"/>
    <property type="project" value="TreeGrafter"/>
</dbReference>
<evidence type="ECO:0000256" key="3">
    <source>
        <dbReference type="ARBA" id="ARBA00004922"/>
    </source>
</evidence>
<dbReference type="Gene3D" id="3.90.550.10">
    <property type="entry name" value="Spore Coat Polysaccharide Biosynthesis Protein SpsA, Chain A"/>
    <property type="match status" value="1"/>
</dbReference>
<dbReference type="Proteomes" id="UP001497623">
    <property type="component" value="Unassembled WGS sequence"/>
</dbReference>
<evidence type="ECO:0000256" key="4">
    <source>
        <dbReference type="ARBA" id="ARBA00006492"/>
    </source>
</evidence>
<dbReference type="SUPFAM" id="SSF53448">
    <property type="entry name" value="Nucleotide-diphospho-sugar transferases"/>
    <property type="match status" value="1"/>
</dbReference>
<sequence length="747" mass="85199">MSYRWINQSRLTNALHCIHRKGKGELVHHISPAYTWHFSPSSPPLPTHLSQTLPLGHLTPLPFIHGDMITAPLDLLHSISTSRSPPKNAETHKIGAISRCRQRSLAGPSGPIKDLWRHRSHTTVRIKIVCVSRFTRQTNTQSRRDYLVTVHYVGVCTRTNCYNKVANKTNMVKGKPLKDIGIGASVASQYQMILLYSSVFKTGMPAAAAMLERALDAIQPGRILILLGVPDWMNWLQDDTFERLVSLGCRLGLHGAQGEPSLLVTHKGHRRLAEMLITVDPEKIEDQLVDIAPVLFALNAPSCKWHQDPSYSARATFCQMYDGYGDFCDCHQPLHISPKYAVMFPPRMKLDISDDEIQTIPIALVTAKRLTNVLRQVQQLWSIPGGGVTPLAIFVDGYNPEAEQLGNILNITTIFHYNNPAPIGSKHRVNQHIKFSLKGILQLYSDVDKVIILEDDLVLASDFISYFHQAAILLDFESDSLMCVNAYNYNAFPHSAHDPSKIYRVQSYPYYGWMVKRKEAESMLKNWAPLHVDADWDYFLRKMHLKERQVIIPEIPRTRHEGGGGMHVSGVIQELTYNQRPLNMIPNVTLDLRRTWLFAYSLDMQRALDEATFINITHHPCEKEPIPRNKNSTYVIYIRVLGETDKPHAWKLIAKCLGFYPDVYEHFHGIYSVKFFSATLYVVGCPASPYCNEFQIDPSIIYTPTAEEFGYTHRHQWIRSNLTAEIAVRIKPQYPQEEFALTNFIYY</sequence>
<dbReference type="PANTHER" id="PTHR46396">
    <property type="entry name" value="PROTEIN O-LINKED-MANNOSE BETA-1,2-N-ACETYLGLUCOSAMINYLTRANSFERASE 1"/>
    <property type="match status" value="1"/>
</dbReference>